<feature type="transmembrane region" description="Helical" evidence="1">
    <location>
        <begin position="29"/>
        <end position="50"/>
    </location>
</feature>
<name>A0A660L7G7_9ACTN</name>
<comment type="caution">
    <text evidence="2">The sequence shown here is derived from an EMBL/GenBank/DDBJ whole genome shotgun (WGS) entry which is preliminary data.</text>
</comment>
<dbReference type="EMBL" id="RBIL01000001">
    <property type="protein sequence ID" value="RKQ90205.1"/>
    <property type="molecule type" value="Genomic_DNA"/>
</dbReference>
<keyword evidence="1" id="KW-0812">Transmembrane</keyword>
<sequence length="70" mass="8150">MPPGRPLRPTYLMVLVAVLWLLVDRVLQSPWFVTLLVSAIALQGALWLHARWERRRTARAHDASQPYSWD</sequence>
<dbReference type="Proteomes" id="UP000278962">
    <property type="component" value="Unassembled WGS sequence"/>
</dbReference>
<evidence type="ECO:0000313" key="3">
    <source>
        <dbReference type="Proteomes" id="UP000278962"/>
    </source>
</evidence>
<keyword evidence="1" id="KW-0472">Membrane</keyword>
<protein>
    <submittedName>
        <fullName evidence="2">Uncharacterized protein</fullName>
    </submittedName>
</protein>
<evidence type="ECO:0000313" key="2">
    <source>
        <dbReference type="EMBL" id="RKQ90205.1"/>
    </source>
</evidence>
<gene>
    <name evidence="2" type="ORF">C8N24_0004</name>
</gene>
<feature type="transmembrane region" description="Helical" evidence="1">
    <location>
        <begin position="7"/>
        <end position="23"/>
    </location>
</feature>
<keyword evidence="3" id="KW-1185">Reference proteome</keyword>
<reference evidence="2 3" key="1">
    <citation type="submission" date="2018-10" db="EMBL/GenBank/DDBJ databases">
        <title>Genomic Encyclopedia of Archaeal and Bacterial Type Strains, Phase II (KMG-II): from individual species to whole genera.</title>
        <authorList>
            <person name="Goeker M."/>
        </authorList>
    </citation>
    <scope>NUCLEOTIDE SEQUENCE [LARGE SCALE GENOMIC DNA]</scope>
    <source>
        <strain evidence="2 3">DSM 14954</strain>
    </source>
</reference>
<organism evidence="2 3">
    <name type="scientific">Solirubrobacter pauli</name>
    <dbReference type="NCBI Taxonomy" id="166793"/>
    <lineage>
        <taxon>Bacteria</taxon>
        <taxon>Bacillati</taxon>
        <taxon>Actinomycetota</taxon>
        <taxon>Thermoleophilia</taxon>
        <taxon>Solirubrobacterales</taxon>
        <taxon>Solirubrobacteraceae</taxon>
        <taxon>Solirubrobacter</taxon>
    </lineage>
</organism>
<keyword evidence="1" id="KW-1133">Transmembrane helix</keyword>
<dbReference type="AlphaFoldDB" id="A0A660L7G7"/>
<proteinExistence type="predicted"/>
<evidence type="ECO:0000256" key="1">
    <source>
        <dbReference type="SAM" id="Phobius"/>
    </source>
</evidence>
<accession>A0A660L7G7</accession>